<evidence type="ECO:0000313" key="7">
    <source>
        <dbReference type="EMBL" id="MDX8475748.1"/>
    </source>
</evidence>
<dbReference type="Gene3D" id="3.90.1150.10">
    <property type="entry name" value="Aspartate Aminotransferase, domain 1"/>
    <property type="match status" value="1"/>
</dbReference>
<dbReference type="InterPro" id="IPR004839">
    <property type="entry name" value="Aminotransferase_I/II_large"/>
</dbReference>
<keyword evidence="8" id="KW-1185">Reference proteome</keyword>
<evidence type="ECO:0000256" key="4">
    <source>
        <dbReference type="ARBA" id="ARBA00023125"/>
    </source>
</evidence>
<dbReference type="GO" id="GO:0008483">
    <property type="term" value="F:transaminase activity"/>
    <property type="evidence" value="ECO:0007669"/>
    <property type="project" value="UniProtKB-KW"/>
</dbReference>
<dbReference type="RefSeq" id="WP_320318520.1">
    <property type="nucleotide sequence ID" value="NZ_JAVIIX010000021.1"/>
</dbReference>
<keyword evidence="2" id="KW-0663">Pyridoxal phosphate</keyword>
<proteinExistence type="inferred from homology"/>
<reference evidence="7 8" key="1">
    <citation type="submission" date="2023-08" db="EMBL/GenBank/DDBJ databases">
        <title>Implementing the SeqCode for naming new Mesorhizobium species isolated from Vachellia karroo root nodules.</title>
        <authorList>
            <person name="Van Lill M."/>
        </authorList>
    </citation>
    <scope>NUCLEOTIDE SEQUENCE [LARGE SCALE GENOMIC DNA]</scope>
    <source>
        <strain evidence="7 8">VK23A</strain>
    </source>
</reference>
<dbReference type="Gene3D" id="3.40.640.10">
    <property type="entry name" value="Type I PLP-dependent aspartate aminotransferase-like (Major domain)"/>
    <property type="match status" value="1"/>
</dbReference>
<dbReference type="InterPro" id="IPR036388">
    <property type="entry name" value="WH-like_DNA-bd_sf"/>
</dbReference>
<dbReference type="InterPro" id="IPR015422">
    <property type="entry name" value="PyrdxlP-dep_Trfase_small"/>
</dbReference>
<dbReference type="InterPro" id="IPR036390">
    <property type="entry name" value="WH_DNA-bd_sf"/>
</dbReference>
<protein>
    <submittedName>
        <fullName evidence="7">PLP-dependent aminotransferase family protein</fullName>
    </submittedName>
</protein>
<evidence type="ECO:0000256" key="5">
    <source>
        <dbReference type="ARBA" id="ARBA00023163"/>
    </source>
</evidence>
<evidence type="ECO:0000256" key="2">
    <source>
        <dbReference type="ARBA" id="ARBA00022898"/>
    </source>
</evidence>
<keyword evidence="7" id="KW-0808">Transferase</keyword>
<accession>A0ABU4XP39</accession>
<dbReference type="InterPro" id="IPR015424">
    <property type="entry name" value="PyrdxlP-dep_Trfase"/>
</dbReference>
<dbReference type="InterPro" id="IPR015421">
    <property type="entry name" value="PyrdxlP-dep_Trfase_major"/>
</dbReference>
<feature type="domain" description="HTH gntR-type" evidence="6">
    <location>
        <begin position="18"/>
        <end position="86"/>
    </location>
</feature>
<dbReference type="Pfam" id="PF00155">
    <property type="entry name" value="Aminotran_1_2"/>
    <property type="match status" value="1"/>
</dbReference>
<comment type="similarity">
    <text evidence="1">In the C-terminal section; belongs to the class-I pyridoxal-phosphate-dependent aminotransferase family.</text>
</comment>
<name>A0ABU4XP39_9HYPH</name>
<dbReference type="EMBL" id="JAVIIZ010000022">
    <property type="protein sequence ID" value="MDX8475748.1"/>
    <property type="molecule type" value="Genomic_DNA"/>
</dbReference>
<evidence type="ECO:0000259" key="6">
    <source>
        <dbReference type="PROSITE" id="PS50949"/>
    </source>
</evidence>
<keyword evidence="3" id="KW-0805">Transcription regulation</keyword>
<keyword evidence="4" id="KW-0238">DNA-binding</keyword>
<dbReference type="SMART" id="SM00345">
    <property type="entry name" value="HTH_GNTR"/>
    <property type="match status" value="1"/>
</dbReference>
<dbReference type="PANTHER" id="PTHR46577:SF1">
    <property type="entry name" value="HTH-TYPE TRANSCRIPTIONAL REGULATORY PROTEIN GABR"/>
    <property type="match status" value="1"/>
</dbReference>
<dbReference type="Proteomes" id="UP001271780">
    <property type="component" value="Unassembled WGS sequence"/>
</dbReference>
<dbReference type="SUPFAM" id="SSF53383">
    <property type="entry name" value="PLP-dependent transferases"/>
    <property type="match status" value="1"/>
</dbReference>
<dbReference type="Pfam" id="PF00392">
    <property type="entry name" value="GntR"/>
    <property type="match status" value="1"/>
</dbReference>
<dbReference type="PANTHER" id="PTHR46577">
    <property type="entry name" value="HTH-TYPE TRANSCRIPTIONAL REGULATORY PROTEIN GABR"/>
    <property type="match status" value="1"/>
</dbReference>
<dbReference type="InterPro" id="IPR051446">
    <property type="entry name" value="HTH_trans_reg/aminotransferase"/>
</dbReference>
<dbReference type="CDD" id="cd07377">
    <property type="entry name" value="WHTH_GntR"/>
    <property type="match status" value="1"/>
</dbReference>
<comment type="caution">
    <text evidence="7">The sequence shown here is derived from an EMBL/GenBank/DDBJ whole genome shotgun (WGS) entry which is preliminary data.</text>
</comment>
<dbReference type="Gene3D" id="1.10.10.10">
    <property type="entry name" value="Winged helix-like DNA-binding domain superfamily/Winged helix DNA-binding domain"/>
    <property type="match status" value="1"/>
</dbReference>
<evidence type="ECO:0000313" key="8">
    <source>
        <dbReference type="Proteomes" id="UP001271780"/>
    </source>
</evidence>
<gene>
    <name evidence="7" type="ORF">RFM27_27055</name>
</gene>
<evidence type="ECO:0000256" key="3">
    <source>
        <dbReference type="ARBA" id="ARBA00023015"/>
    </source>
</evidence>
<dbReference type="CDD" id="cd00609">
    <property type="entry name" value="AAT_like"/>
    <property type="match status" value="1"/>
</dbReference>
<dbReference type="SUPFAM" id="SSF46785">
    <property type="entry name" value="Winged helix' DNA-binding domain"/>
    <property type="match status" value="1"/>
</dbReference>
<dbReference type="PROSITE" id="PS50949">
    <property type="entry name" value="HTH_GNTR"/>
    <property type="match status" value="1"/>
</dbReference>
<evidence type="ECO:0000256" key="1">
    <source>
        <dbReference type="ARBA" id="ARBA00005384"/>
    </source>
</evidence>
<organism evidence="7 8">
    <name type="scientific">Mesorhizobium dulcispinae</name>
    <dbReference type="NCBI Taxonomy" id="3072316"/>
    <lineage>
        <taxon>Bacteria</taxon>
        <taxon>Pseudomonadati</taxon>
        <taxon>Pseudomonadota</taxon>
        <taxon>Alphaproteobacteria</taxon>
        <taxon>Hyphomicrobiales</taxon>
        <taxon>Phyllobacteriaceae</taxon>
        <taxon>Mesorhizobium</taxon>
    </lineage>
</organism>
<keyword evidence="5" id="KW-0804">Transcription</keyword>
<sequence>MNGESDLGWLSPLGEGPQPIYLRIVDALAAARSSGRLQPGDRLPPQRELARFLGVDLTTVTRAFTEARRRNLIDATAGRGTFVTPGEPEEPILDLSMNIPPAPLGLNLPVLIRSGIEGLLKRSSAEALLSYHPGPGSPAERAAGSSWLAATGDRLPVERVAVGSGAQALLAAVLLSQTREGDTILSDALTYPGLIALAGATGRKLAAVGRDDDGMRPDHLEEEVRRHGARVLYLNPTLHNPTALTMPEGRRRELARMAGKLGLTIVEDDPYSPLQTSSPPAFLSLAPERTFHVATLAKCVSPFLRTAFLAAPNAEAIERIAAAIRGTTMMAPPLMTGLACEWVRSGLAGEITAAVRAEAEARQKIAREILSAGFAPAESSLHLWYPLGERRRSSELADVARRRGLAISPAEEFSVAPGVADGLRLALGAASSRERLEEGLRGLRSILSGGPGSSRPQV</sequence>
<dbReference type="InterPro" id="IPR000524">
    <property type="entry name" value="Tscrpt_reg_HTH_GntR"/>
</dbReference>
<keyword evidence="7" id="KW-0032">Aminotransferase</keyword>